<keyword evidence="1" id="KW-0812">Transmembrane</keyword>
<reference evidence="2 3" key="1">
    <citation type="submission" date="2019-05" db="EMBL/GenBank/DDBJ databases">
        <authorList>
            <person name="Lee S.D."/>
        </authorList>
    </citation>
    <scope>NUCLEOTIDE SEQUENCE [LARGE SCALE GENOMIC DNA]</scope>
    <source>
        <strain evidence="2 3">YC2-7</strain>
    </source>
</reference>
<dbReference type="EMBL" id="VCQU01000001">
    <property type="protein sequence ID" value="NMN93949.1"/>
    <property type="molecule type" value="Genomic_DNA"/>
</dbReference>
<dbReference type="Proteomes" id="UP000535543">
    <property type="component" value="Unassembled WGS sequence"/>
</dbReference>
<evidence type="ECO:0000256" key="1">
    <source>
        <dbReference type="SAM" id="Phobius"/>
    </source>
</evidence>
<evidence type="ECO:0000313" key="2">
    <source>
        <dbReference type="EMBL" id="NMN93949.1"/>
    </source>
</evidence>
<proteinExistence type="predicted"/>
<keyword evidence="1" id="KW-0472">Membrane</keyword>
<dbReference type="RefSeq" id="WP_169584631.1">
    <property type="nucleotide sequence ID" value="NZ_VCQU01000001.1"/>
</dbReference>
<accession>A0A848K6C3</accession>
<gene>
    <name evidence="2" type="ORF">FGL95_02730</name>
</gene>
<reference evidence="2 3" key="2">
    <citation type="submission" date="2020-06" db="EMBL/GenBank/DDBJ databases">
        <title>Antribacter stalactiti gen. nov., sp. nov., a new member of the family Nacardiaceae isolated from a cave.</title>
        <authorList>
            <person name="Kim I.S."/>
        </authorList>
    </citation>
    <scope>NUCLEOTIDE SEQUENCE [LARGE SCALE GENOMIC DNA]</scope>
    <source>
        <strain evidence="2 3">YC2-7</strain>
    </source>
</reference>
<name>A0A848K6C3_9NOCA</name>
<feature type="transmembrane region" description="Helical" evidence="1">
    <location>
        <begin position="37"/>
        <end position="57"/>
    </location>
</feature>
<dbReference type="AlphaFoldDB" id="A0A848K6C3"/>
<protein>
    <submittedName>
        <fullName evidence="2">Uncharacterized protein</fullName>
    </submittedName>
</protein>
<sequence length="67" mass="6636">MKPTAWTTVYVLILLTVALVGSSLTAAGSGFGNWAVLGAAAALMTAGTATAVVIGSLRGHGNVPRHS</sequence>
<organism evidence="2 3">
    <name type="scientific">Antrihabitans stalactiti</name>
    <dbReference type="NCBI Taxonomy" id="2584121"/>
    <lineage>
        <taxon>Bacteria</taxon>
        <taxon>Bacillati</taxon>
        <taxon>Actinomycetota</taxon>
        <taxon>Actinomycetes</taxon>
        <taxon>Mycobacteriales</taxon>
        <taxon>Nocardiaceae</taxon>
        <taxon>Antrihabitans</taxon>
    </lineage>
</organism>
<comment type="caution">
    <text evidence="2">The sequence shown here is derived from an EMBL/GenBank/DDBJ whole genome shotgun (WGS) entry which is preliminary data.</text>
</comment>
<evidence type="ECO:0000313" key="3">
    <source>
        <dbReference type="Proteomes" id="UP000535543"/>
    </source>
</evidence>
<keyword evidence="3" id="KW-1185">Reference proteome</keyword>
<keyword evidence="1" id="KW-1133">Transmembrane helix</keyword>